<reference evidence="4" key="1">
    <citation type="submission" date="2016-10" db="EMBL/GenBank/DDBJ databases">
        <authorList>
            <person name="Varghese N."/>
            <person name="Submissions S."/>
        </authorList>
    </citation>
    <scope>NUCLEOTIDE SEQUENCE [LARGE SCALE GENOMIC DNA]</scope>
    <source>
        <strain evidence="4">DSM 26879</strain>
    </source>
</reference>
<dbReference type="InterPro" id="IPR011519">
    <property type="entry name" value="UnbV_ASPIC"/>
</dbReference>
<dbReference type="InterPro" id="IPR028994">
    <property type="entry name" value="Integrin_alpha_N"/>
</dbReference>
<dbReference type="STRING" id="390270.SAMN04488005_0260"/>
<evidence type="ECO:0000313" key="3">
    <source>
        <dbReference type="EMBL" id="SFR32171.1"/>
    </source>
</evidence>
<dbReference type="AlphaFoldDB" id="A0A1I6FQF1"/>
<name>A0A1I6FQF1_9RHOB</name>
<protein>
    <submittedName>
        <fullName evidence="3">Repeat domain-containing protein</fullName>
    </submittedName>
</protein>
<evidence type="ECO:0000313" key="4">
    <source>
        <dbReference type="Proteomes" id="UP000199478"/>
    </source>
</evidence>
<dbReference type="InterPro" id="IPR027039">
    <property type="entry name" value="Crtac1"/>
</dbReference>
<dbReference type="Gene3D" id="2.130.10.130">
    <property type="entry name" value="Integrin alpha, N-terminal"/>
    <property type="match status" value="1"/>
</dbReference>
<keyword evidence="1" id="KW-0732">Signal</keyword>
<dbReference type="InterPro" id="IPR013517">
    <property type="entry name" value="FG-GAP"/>
</dbReference>
<dbReference type="PANTHER" id="PTHR16026:SF0">
    <property type="entry name" value="CARTILAGE ACIDIC PROTEIN 1"/>
    <property type="match status" value="1"/>
</dbReference>
<proteinExistence type="predicted"/>
<dbReference type="Proteomes" id="UP000199478">
    <property type="component" value="Unassembled WGS sequence"/>
</dbReference>
<feature type="domain" description="ASPIC/UnbV" evidence="2">
    <location>
        <begin position="464"/>
        <end position="530"/>
    </location>
</feature>
<sequence>MNNLFNRFTPAWTADFAPARSQFFGRSPRNLSMFSKITITLTLAASGAAAQTPPQFSDRAQAGVAPHEYAGGWDHFVGGGVAVFDCNGDSLPEAFVAGGANPARLLINASGADVRFDDGQIAPLLGVTGAYPIDINNDAVIDLMVLHNGPNTLLLGQGDCRFTDATAQMNIPADDRWTTAFSATWEAGQTRPTLAIGNYVDTTDPNGPFGTCDTNWLLRPDGDSYGAPVALDPAYCPLSMLFSDWQRSGTPMLRISNDRQYYLRDGSEQMWALDPLRALDASDGWAEQKIWGMGIASRDITGDGLPDVMLTSMGDQILMTNDGHQFAAVPYATGTYAQRPFTGDDGRPSTGWHAEFGDINNDGRADLFIAKGNVDQMPGLAMLDPNNLLMQNADGTFSESAGPSGIGTTHRARGAALADLNADGLLDIIVVNRRAPLEIWQNTSTDTGNWLRIDPRQTGSNIYAIGAIVELRTAEGTQTIERTIGGGHASGSLVPLHFGVGAHETADIRVVWPDGTIGPWETFSANQSITVNAAP</sequence>
<keyword evidence="4" id="KW-1185">Reference proteome</keyword>
<dbReference type="EMBL" id="FOYP01000001">
    <property type="protein sequence ID" value="SFR32171.1"/>
    <property type="molecule type" value="Genomic_DNA"/>
</dbReference>
<gene>
    <name evidence="3" type="ORF">SAMN04488005_0260</name>
</gene>
<dbReference type="Pfam" id="PF07593">
    <property type="entry name" value="UnbV_ASPIC"/>
    <property type="match status" value="1"/>
</dbReference>
<organism evidence="3 4">
    <name type="scientific">Yoonia tamlensis</name>
    <dbReference type="NCBI Taxonomy" id="390270"/>
    <lineage>
        <taxon>Bacteria</taxon>
        <taxon>Pseudomonadati</taxon>
        <taxon>Pseudomonadota</taxon>
        <taxon>Alphaproteobacteria</taxon>
        <taxon>Rhodobacterales</taxon>
        <taxon>Paracoccaceae</taxon>
        <taxon>Yoonia</taxon>
    </lineage>
</organism>
<dbReference type="Pfam" id="PF13517">
    <property type="entry name" value="FG-GAP_3"/>
    <property type="match status" value="2"/>
</dbReference>
<accession>A0A1I6FQF1</accession>
<dbReference type="PANTHER" id="PTHR16026">
    <property type="entry name" value="CARTILAGE ACIDIC PROTEIN 1"/>
    <property type="match status" value="1"/>
</dbReference>
<evidence type="ECO:0000256" key="1">
    <source>
        <dbReference type="ARBA" id="ARBA00022729"/>
    </source>
</evidence>
<evidence type="ECO:0000259" key="2">
    <source>
        <dbReference type="Pfam" id="PF07593"/>
    </source>
</evidence>
<dbReference type="SUPFAM" id="SSF69318">
    <property type="entry name" value="Integrin alpha N-terminal domain"/>
    <property type="match status" value="1"/>
</dbReference>